<evidence type="ECO:0000313" key="2">
    <source>
        <dbReference type="Proteomes" id="UP000671960"/>
    </source>
</evidence>
<keyword evidence="2" id="KW-1185">Reference proteome</keyword>
<sequence>MTNQNSPAQGRVWAGINGRERNPNQKIVRPGDRLREIAIDQGFGIFRG</sequence>
<dbReference type="EMBL" id="CP050854">
    <property type="protein sequence ID" value="QTF06548.1"/>
    <property type="molecule type" value="Genomic_DNA"/>
</dbReference>
<protein>
    <submittedName>
        <fullName evidence="1">Uncharacterized protein</fullName>
    </submittedName>
</protein>
<organism evidence="1 2">
    <name type="scientific">Brenneria izadpanahii</name>
    <dbReference type="NCBI Taxonomy" id="2722756"/>
    <lineage>
        <taxon>Bacteria</taxon>
        <taxon>Pseudomonadati</taxon>
        <taxon>Pseudomonadota</taxon>
        <taxon>Gammaproteobacteria</taxon>
        <taxon>Enterobacterales</taxon>
        <taxon>Pectobacteriaceae</taxon>
        <taxon>Brenneria</taxon>
    </lineage>
</organism>
<evidence type="ECO:0000313" key="1">
    <source>
        <dbReference type="EMBL" id="QTF06548.1"/>
    </source>
</evidence>
<proteinExistence type="predicted"/>
<reference evidence="1 2" key="1">
    <citation type="submission" date="2020-03" db="EMBL/GenBank/DDBJ databases">
        <authorList>
            <person name="Bakhshi Ganjeh M."/>
        </authorList>
    </citation>
    <scope>NUCLEOTIDE SEQUENCE [LARGE SCALE GENOMIC DNA]</scope>
    <source>
        <strain evidence="2">Iran 50</strain>
    </source>
</reference>
<dbReference type="Proteomes" id="UP000671960">
    <property type="component" value="Chromosome"/>
</dbReference>
<gene>
    <name evidence="1" type="ORF">HC231_00345</name>
</gene>
<name>A0ABX7UM08_9GAMM</name>
<dbReference type="RefSeq" id="WP_208229222.1">
    <property type="nucleotide sequence ID" value="NZ_CP050854.1"/>
</dbReference>
<accession>A0ABX7UM08</accession>